<gene>
    <name evidence="1" type="ORF">LEP1GSC108_4564</name>
</gene>
<protein>
    <submittedName>
        <fullName evidence="1">Uncharacterized protein</fullName>
    </submittedName>
</protein>
<accession>M6QAA8</accession>
<keyword evidence="2" id="KW-1185">Reference proteome</keyword>
<comment type="caution">
    <text evidence="1">The sequence shown here is derived from an EMBL/GenBank/DDBJ whole genome shotgun (WGS) entry which is preliminary data.</text>
</comment>
<proteinExistence type="predicted"/>
<name>M6QAA8_9LEPT</name>
<evidence type="ECO:0000313" key="2">
    <source>
        <dbReference type="Proteomes" id="UP000012118"/>
    </source>
</evidence>
<reference evidence="1 2" key="1">
    <citation type="submission" date="2013-01" db="EMBL/GenBank/DDBJ databases">
        <authorList>
            <person name="Harkins D.M."/>
            <person name="Durkin A.S."/>
            <person name="Brinkac L.M."/>
            <person name="Haft D.H."/>
            <person name="Selengut J.D."/>
            <person name="Sanka R."/>
            <person name="DePew J."/>
            <person name="Purushe J."/>
            <person name="Chanthongthip A."/>
            <person name="Lattana O."/>
            <person name="Phetsouvanh R."/>
            <person name="Newton P.N."/>
            <person name="Vinetz J.M."/>
            <person name="Sutton G.G."/>
            <person name="Nierman W.C."/>
            <person name="Fouts D.E."/>
        </authorList>
    </citation>
    <scope>NUCLEOTIDE SEQUENCE [LARGE SCALE GENOMIC DNA]</scope>
    <source>
        <strain evidence="1 2">UI 13098</strain>
    </source>
</reference>
<dbReference type="EMBL" id="AHNU02000014">
    <property type="protein sequence ID" value="EMN92254.1"/>
    <property type="molecule type" value="Genomic_DNA"/>
</dbReference>
<dbReference type="RefSeq" id="WP_004502403.1">
    <property type="nucleotide sequence ID" value="NZ_AHNU02000014.1"/>
</dbReference>
<evidence type="ECO:0000313" key="1">
    <source>
        <dbReference type="EMBL" id="EMN92254.1"/>
    </source>
</evidence>
<sequence length="66" mass="7919">MAEIFRFNIQKHKAFYLFRSIFLLIETPELFTDIKRFVVLAANSPVFSKIGILILKNVFFFRFHSF</sequence>
<dbReference type="Proteomes" id="UP000012118">
    <property type="component" value="Unassembled WGS sequence"/>
</dbReference>
<dbReference type="AlphaFoldDB" id="M6QAA8"/>
<organism evidence="1 2">
    <name type="scientific">Leptospira weilii str. UI 13098</name>
    <dbReference type="NCBI Taxonomy" id="1088542"/>
    <lineage>
        <taxon>Bacteria</taxon>
        <taxon>Pseudomonadati</taxon>
        <taxon>Spirochaetota</taxon>
        <taxon>Spirochaetia</taxon>
        <taxon>Leptospirales</taxon>
        <taxon>Leptospiraceae</taxon>
        <taxon>Leptospira</taxon>
    </lineage>
</organism>